<sequence length="128" mass="14767">MAISGNLADFSLPEIFQFLDRGSKTGLLKIRGLFENETFRYSYIWLDHGRVVAMSDRLDRKGLSNMIERRGWFKNLSSPQDFASSSLDMPLGLHLKSLGVLQTEQLKMLFRASLKIQTRVGRDLRKMR</sequence>
<reference evidence="2" key="1">
    <citation type="submission" date="2024-01" db="EMBL/GenBank/DDBJ databases">
        <title>Bank of Algae and Cyanobacteria of the Azores (BACA) strain genomes.</title>
        <authorList>
            <person name="Luz R."/>
            <person name="Cordeiro R."/>
            <person name="Fonseca A."/>
            <person name="Goncalves V."/>
        </authorList>
    </citation>
    <scope>NUCLEOTIDE SEQUENCE</scope>
    <source>
        <strain evidence="2">BACA0141</strain>
    </source>
</reference>
<protein>
    <submittedName>
        <fullName evidence="2">DUF4388 domain-containing protein</fullName>
    </submittedName>
</protein>
<keyword evidence="3" id="KW-1185">Reference proteome</keyword>
<dbReference type="RefSeq" id="WP_330486500.1">
    <property type="nucleotide sequence ID" value="NZ_JAZBJZ010000223.1"/>
</dbReference>
<dbReference type="Pfam" id="PF14332">
    <property type="entry name" value="DUF4388"/>
    <property type="match status" value="1"/>
</dbReference>
<organism evidence="2 3">
    <name type="scientific">Tumidithrix elongata BACA0141</name>
    <dbReference type="NCBI Taxonomy" id="2716417"/>
    <lineage>
        <taxon>Bacteria</taxon>
        <taxon>Bacillati</taxon>
        <taxon>Cyanobacteriota</taxon>
        <taxon>Cyanophyceae</taxon>
        <taxon>Pseudanabaenales</taxon>
        <taxon>Pseudanabaenaceae</taxon>
        <taxon>Tumidithrix</taxon>
        <taxon>Tumidithrix elongata</taxon>
    </lineage>
</organism>
<evidence type="ECO:0000313" key="3">
    <source>
        <dbReference type="Proteomes" id="UP001333818"/>
    </source>
</evidence>
<comment type="caution">
    <text evidence="2">The sequence shown here is derived from an EMBL/GenBank/DDBJ whole genome shotgun (WGS) entry which is preliminary data.</text>
</comment>
<dbReference type="Proteomes" id="UP001333818">
    <property type="component" value="Unassembled WGS sequence"/>
</dbReference>
<name>A0AAW9QA39_9CYAN</name>
<gene>
    <name evidence="2" type="ORF">V2H45_25305</name>
</gene>
<evidence type="ECO:0000313" key="2">
    <source>
        <dbReference type="EMBL" id="MEE3720060.1"/>
    </source>
</evidence>
<proteinExistence type="predicted"/>
<dbReference type="AlphaFoldDB" id="A0AAW9QA39"/>
<dbReference type="InterPro" id="IPR025497">
    <property type="entry name" value="PatA-like_N"/>
</dbReference>
<feature type="domain" description="PatA-like N-terminal" evidence="1">
    <location>
        <begin position="4"/>
        <end position="114"/>
    </location>
</feature>
<dbReference type="EMBL" id="JAZBJZ010000223">
    <property type="protein sequence ID" value="MEE3720060.1"/>
    <property type="molecule type" value="Genomic_DNA"/>
</dbReference>
<accession>A0AAW9QA39</accession>
<evidence type="ECO:0000259" key="1">
    <source>
        <dbReference type="Pfam" id="PF14332"/>
    </source>
</evidence>